<dbReference type="PANTHER" id="PTHR43313">
    <property type="entry name" value="SHORT-CHAIN DEHYDROGENASE/REDUCTASE FAMILY 9C"/>
    <property type="match status" value="1"/>
</dbReference>
<organism evidence="2 3">
    <name type="scientific">Spirosoma terrae</name>
    <dbReference type="NCBI Taxonomy" id="1968276"/>
    <lineage>
        <taxon>Bacteria</taxon>
        <taxon>Pseudomonadati</taxon>
        <taxon>Bacteroidota</taxon>
        <taxon>Cytophagia</taxon>
        <taxon>Cytophagales</taxon>
        <taxon>Cytophagaceae</taxon>
        <taxon>Spirosoma</taxon>
    </lineage>
</organism>
<keyword evidence="3" id="KW-1185">Reference proteome</keyword>
<dbReference type="PRINTS" id="PR00081">
    <property type="entry name" value="GDHRDH"/>
</dbReference>
<dbReference type="RefSeq" id="WP_163953211.1">
    <property type="nucleotide sequence ID" value="NZ_JAAFZH010000012.1"/>
</dbReference>
<evidence type="ECO:0000256" key="1">
    <source>
        <dbReference type="RuleBase" id="RU000363"/>
    </source>
</evidence>
<dbReference type="PRINTS" id="PR00080">
    <property type="entry name" value="SDRFAMILY"/>
</dbReference>
<dbReference type="GO" id="GO:0016491">
    <property type="term" value="F:oxidoreductase activity"/>
    <property type="evidence" value="ECO:0007669"/>
    <property type="project" value="TreeGrafter"/>
</dbReference>
<dbReference type="InterPro" id="IPR036291">
    <property type="entry name" value="NAD(P)-bd_dom_sf"/>
</dbReference>
<gene>
    <name evidence="2" type="ORF">GK108_22130</name>
</gene>
<dbReference type="EMBL" id="JAAFZH010000012">
    <property type="protein sequence ID" value="NDU97599.1"/>
    <property type="molecule type" value="Genomic_DNA"/>
</dbReference>
<dbReference type="PANTHER" id="PTHR43313:SF1">
    <property type="entry name" value="3BETA-HYDROXYSTEROID DEHYDROGENASE DHS-16"/>
    <property type="match status" value="1"/>
</dbReference>
<comment type="similarity">
    <text evidence="1">Belongs to the short-chain dehydrogenases/reductases (SDR) family.</text>
</comment>
<dbReference type="InterPro" id="IPR020904">
    <property type="entry name" value="Sc_DH/Rdtase_CS"/>
</dbReference>
<comment type="caution">
    <text evidence="2">The sequence shown here is derived from an EMBL/GenBank/DDBJ whole genome shotgun (WGS) entry which is preliminary data.</text>
</comment>
<dbReference type="GO" id="GO:0008202">
    <property type="term" value="P:steroid metabolic process"/>
    <property type="evidence" value="ECO:0007669"/>
    <property type="project" value="TreeGrafter"/>
</dbReference>
<name>A0A6L9LLE7_9BACT</name>
<dbReference type="AlphaFoldDB" id="A0A6L9LLE7"/>
<evidence type="ECO:0000313" key="3">
    <source>
        <dbReference type="Proteomes" id="UP000474175"/>
    </source>
</evidence>
<protein>
    <submittedName>
        <fullName evidence="2">SDR family NAD(P)-dependent oxidoreductase</fullName>
    </submittedName>
</protein>
<dbReference type="Pfam" id="PF00106">
    <property type="entry name" value="adh_short"/>
    <property type="match status" value="1"/>
</dbReference>
<dbReference type="Proteomes" id="UP000474175">
    <property type="component" value="Unassembled WGS sequence"/>
</dbReference>
<dbReference type="InterPro" id="IPR002347">
    <property type="entry name" value="SDR_fam"/>
</dbReference>
<dbReference type="Gene3D" id="3.40.50.720">
    <property type="entry name" value="NAD(P)-binding Rossmann-like Domain"/>
    <property type="match status" value="1"/>
</dbReference>
<dbReference type="PROSITE" id="PS00061">
    <property type="entry name" value="ADH_SHORT"/>
    <property type="match status" value="1"/>
</dbReference>
<reference evidence="2 3" key="1">
    <citation type="submission" date="2020-02" db="EMBL/GenBank/DDBJ databases">
        <title>Draft genome sequence of two Spirosoma agri KCTC 52727 and Spirosoma terrae KCTC 52035.</title>
        <authorList>
            <person name="Rojas J."/>
            <person name="Ambika Manirajan B."/>
            <person name="Suarez C."/>
            <person name="Ratering S."/>
            <person name="Schnell S."/>
        </authorList>
    </citation>
    <scope>NUCLEOTIDE SEQUENCE [LARGE SCALE GENOMIC DNA]</scope>
    <source>
        <strain evidence="2 3">KCTC 52035</strain>
    </source>
</reference>
<evidence type="ECO:0000313" key="2">
    <source>
        <dbReference type="EMBL" id="NDU97599.1"/>
    </source>
</evidence>
<sequence length="286" mass="31724">MKPVSRNILITGASTGIGYGAARQFIQRGYTVFGSVRNQADAHRLQAEFGKNFTPLLFDVTDEKAVNAAASQLTKQLKDEGLGGLINNAGIAFGGPLQHQPIETIQHHFDVNVFGLFRVTQAFLPLLGARSGHSVQPGRIQNISSVNGKVAIPFMGAYVGSKHALEGMSHSLRRELRLYGIDVVIVGPGSVKTPIWQKGVDISPYENTAYYPAMQWFLKQTRAAEERGLSIDYLGERIVHIHETPNPKIRYALVPNKLTSWILPRLLPDRLFDRILERLSGLRYKP</sequence>
<accession>A0A6L9LLE7</accession>
<proteinExistence type="inferred from homology"/>
<dbReference type="SUPFAM" id="SSF51735">
    <property type="entry name" value="NAD(P)-binding Rossmann-fold domains"/>
    <property type="match status" value="1"/>
</dbReference>